<proteinExistence type="predicted"/>
<protein>
    <submittedName>
        <fullName evidence="1">Uncharacterized protein</fullName>
    </submittedName>
</protein>
<keyword evidence="2" id="KW-1185">Reference proteome</keyword>
<accession>A0A7I8K9B7</accession>
<gene>
    <name evidence="1" type="ORF">SI8410_04004961</name>
</gene>
<evidence type="ECO:0000313" key="2">
    <source>
        <dbReference type="Proteomes" id="UP000663760"/>
    </source>
</evidence>
<evidence type="ECO:0000313" key="1">
    <source>
        <dbReference type="EMBL" id="CAA7394300.1"/>
    </source>
</evidence>
<name>A0A7I8K9B7_SPIIN</name>
<reference evidence="1" key="1">
    <citation type="submission" date="2020-02" db="EMBL/GenBank/DDBJ databases">
        <authorList>
            <person name="Scholz U."/>
            <person name="Mascher M."/>
            <person name="Fiebig A."/>
        </authorList>
    </citation>
    <scope>NUCLEOTIDE SEQUENCE</scope>
</reference>
<dbReference type="AlphaFoldDB" id="A0A7I8K9B7"/>
<sequence length="36" mass="4220">MLIARRSFQCWRHMVCGMSPQSNNLGYYNDQRGGEL</sequence>
<organism evidence="1 2">
    <name type="scientific">Spirodela intermedia</name>
    <name type="common">Intermediate duckweed</name>
    <dbReference type="NCBI Taxonomy" id="51605"/>
    <lineage>
        <taxon>Eukaryota</taxon>
        <taxon>Viridiplantae</taxon>
        <taxon>Streptophyta</taxon>
        <taxon>Embryophyta</taxon>
        <taxon>Tracheophyta</taxon>
        <taxon>Spermatophyta</taxon>
        <taxon>Magnoliopsida</taxon>
        <taxon>Liliopsida</taxon>
        <taxon>Araceae</taxon>
        <taxon>Lemnoideae</taxon>
        <taxon>Spirodela</taxon>
    </lineage>
</organism>
<dbReference type="EMBL" id="LR746267">
    <property type="protein sequence ID" value="CAA7394300.1"/>
    <property type="molecule type" value="Genomic_DNA"/>
</dbReference>
<dbReference type="Proteomes" id="UP000663760">
    <property type="component" value="Chromosome 4"/>
</dbReference>